<organism evidence="2 3">
    <name type="scientific">Karstenula rhodostoma CBS 690.94</name>
    <dbReference type="NCBI Taxonomy" id="1392251"/>
    <lineage>
        <taxon>Eukaryota</taxon>
        <taxon>Fungi</taxon>
        <taxon>Dikarya</taxon>
        <taxon>Ascomycota</taxon>
        <taxon>Pezizomycotina</taxon>
        <taxon>Dothideomycetes</taxon>
        <taxon>Pleosporomycetidae</taxon>
        <taxon>Pleosporales</taxon>
        <taxon>Massarineae</taxon>
        <taxon>Didymosphaeriaceae</taxon>
        <taxon>Karstenula</taxon>
    </lineage>
</organism>
<name>A0A9P4PVI9_9PLEO</name>
<gene>
    <name evidence="2" type="ORF">P171DRAFT_469181</name>
</gene>
<accession>A0A9P4PVI9</accession>
<protein>
    <recommendedName>
        <fullName evidence="1">F-box domain-containing protein</fullName>
    </recommendedName>
</protein>
<proteinExistence type="predicted"/>
<evidence type="ECO:0000313" key="2">
    <source>
        <dbReference type="EMBL" id="KAF2451065.1"/>
    </source>
</evidence>
<sequence>MPSTSARRSRRAAKAVQRSLVDEDASLIMKLPNELLLNIISYAEQSAIHALSLTSRRMNAVAEQALYTSPKLPEPQIHRAAVVITFAYALVKRPIRQQWVQSIHINTSARRQIHKASRCRTCKKGRMCEKMKMRTLVASAAEEFWARNGVTRELWLKQLLQGYEVAFGGCILLFLQSLKHLRFSDYGIPSHQDPPNLYNDDCFCSTAVFGTGSGGNIWPQPLYRSTIPGLRILESVRVDGRVPFELVDVTRPEDFEIGLYPINRKICQAYGAWCSLRAVTVLSVWLDVRLLCNNLQQPYSLPLISMVVALPRLKQLTIRFEAREAGQDLRSLKWANYTPILGVWSRFNVPKLETLDIDTSRLQDNLGPSEMKNINNFLQGAEPFGTHRFHVFPNLRYIKAPQNALMSTSLHQDPTQANSTYLLQGRDGIPFFERMIEVIEVTDIVWGTITAWGHRLLEWKNAGQLSLVRLRKVVLNWDASGAGTEVEQMQMSARNDSVWSELWNVGVEVEHRLSGQPLLSA</sequence>
<dbReference type="InterPro" id="IPR036047">
    <property type="entry name" value="F-box-like_dom_sf"/>
</dbReference>
<dbReference type="SUPFAM" id="SSF81383">
    <property type="entry name" value="F-box domain"/>
    <property type="match status" value="1"/>
</dbReference>
<dbReference type="EMBL" id="MU001493">
    <property type="protein sequence ID" value="KAF2451065.1"/>
    <property type="molecule type" value="Genomic_DNA"/>
</dbReference>
<evidence type="ECO:0000259" key="1">
    <source>
        <dbReference type="PROSITE" id="PS50181"/>
    </source>
</evidence>
<feature type="domain" description="F-box" evidence="1">
    <location>
        <begin position="25"/>
        <end position="70"/>
    </location>
</feature>
<dbReference type="OrthoDB" id="3750626at2759"/>
<dbReference type="Proteomes" id="UP000799764">
    <property type="component" value="Unassembled WGS sequence"/>
</dbReference>
<reference evidence="2" key="1">
    <citation type="journal article" date="2020" name="Stud. Mycol.">
        <title>101 Dothideomycetes genomes: a test case for predicting lifestyles and emergence of pathogens.</title>
        <authorList>
            <person name="Haridas S."/>
            <person name="Albert R."/>
            <person name="Binder M."/>
            <person name="Bloem J."/>
            <person name="Labutti K."/>
            <person name="Salamov A."/>
            <person name="Andreopoulos B."/>
            <person name="Baker S."/>
            <person name="Barry K."/>
            <person name="Bills G."/>
            <person name="Bluhm B."/>
            <person name="Cannon C."/>
            <person name="Castanera R."/>
            <person name="Culley D."/>
            <person name="Daum C."/>
            <person name="Ezra D."/>
            <person name="Gonzalez J."/>
            <person name="Henrissat B."/>
            <person name="Kuo A."/>
            <person name="Liang C."/>
            <person name="Lipzen A."/>
            <person name="Lutzoni F."/>
            <person name="Magnuson J."/>
            <person name="Mondo S."/>
            <person name="Nolan M."/>
            <person name="Ohm R."/>
            <person name="Pangilinan J."/>
            <person name="Park H.-J."/>
            <person name="Ramirez L."/>
            <person name="Alfaro M."/>
            <person name="Sun H."/>
            <person name="Tritt A."/>
            <person name="Yoshinaga Y."/>
            <person name="Zwiers L.-H."/>
            <person name="Turgeon B."/>
            <person name="Goodwin S."/>
            <person name="Spatafora J."/>
            <person name="Crous P."/>
            <person name="Grigoriev I."/>
        </authorList>
    </citation>
    <scope>NUCLEOTIDE SEQUENCE</scope>
    <source>
        <strain evidence="2">CBS 690.94</strain>
    </source>
</reference>
<dbReference type="PROSITE" id="PS50181">
    <property type="entry name" value="FBOX"/>
    <property type="match status" value="1"/>
</dbReference>
<dbReference type="InterPro" id="IPR001810">
    <property type="entry name" value="F-box_dom"/>
</dbReference>
<comment type="caution">
    <text evidence="2">The sequence shown here is derived from an EMBL/GenBank/DDBJ whole genome shotgun (WGS) entry which is preliminary data.</text>
</comment>
<keyword evidence="3" id="KW-1185">Reference proteome</keyword>
<dbReference type="AlphaFoldDB" id="A0A9P4PVI9"/>
<evidence type="ECO:0000313" key="3">
    <source>
        <dbReference type="Proteomes" id="UP000799764"/>
    </source>
</evidence>
<dbReference type="Pfam" id="PF12937">
    <property type="entry name" value="F-box-like"/>
    <property type="match status" value="1"/>
</dbReference>